<protein>
    <recommendedName>
        <fullName evidence="2">dTMP kinase</fullName>
        <ecNumber evidence="2">2.7.4.9</ecNumber>
    </recommendedName>
</protein>
<dbReference type="AlphaFoldDB" id="A0AA48RCV2"/>
<proteinExistence type="inferred from homology"/>
<dbReference type="InterPro" id="IPR039430">
    <property type="entry name" value="Thymidylate_kin-like_dom"/>
</dbReference>
<reference evidence="10" key="1">
    <citation type="submission" date="2023-07" db="EMBL/GenBank/DDBJ databases">
        <authorList>
            <person name="Pelsma A.J. K."/>
        </authorList>
    </citation>
    <scope>NUCLEOTIDE SEQUENCE</scope>
</reference>
<dbReference type="Pfam" id="PF02223">
    <property type="entry name" value="Thymidylate_kin"/>
    <property type="match status" value="1"/>
</dbReference>
<evidence type="ECO:0000256" key="5">
    <source>
        <dbReference type="ARBA" id="ARBA00022741"/>
    </source>
</evidence>
<dbReference type="InterPro" id="IPR018095">
    <property type="entry name" value="Thymidylate_kin_CS"/>
</dbReference>
<dbReference type="FunFam" id="3.40.50.300:FF:000225">
    <property type="entry name" value="Thymidylate kinase"/>
    <property type="match status" value="1"/>
</dbReference>
<gene>
    <name evidence="10" type="primary">tmk/DTYMK</name>
    <name evidence="10" type="ORF">AMST5_01562</name>
</gene>
<accession>A0AA48RCV2</accession>
<dbReference type="CDD" id="cd01672">
    <property type="entry name" value="TMPK"/>
    <property type="match status" value="1"/>
</dbReference>
<evidence type="ECO:0000256" key="6">
    <source>
        <dbReference type="ARBA" id="ARBA00022777"/>
    </source>
</evidence>
<dbReference type="GO" id="GO:0006235">
    <property type="term" value="P:dTTP biosynthetic process"/>
    <property type="evidence" value="ECO:0007669"/>
    <property type="project" value="TreeGrafter"/>
</dbReference>
<comment type="similarity">
    <text evidence="1">Belongs to the thymidylate kinase family.</text>
</comment>
<dbReference type="GO" id="GO:0004798">
    <property type="term" value="F:dTMP kinase activity"/>
    <property type="evidence" value="ECO:0007669"/>
    <property type="project" value="UniProtKB-EC"/>
</dbReference>
<dbReference type="PANTHER" id="PTHR10344">
    <property type="entry name" value="THYMIDYLATE KINASE"/>
    <property type="match status" value="1"/>
</dbReference>
<dbReference type="EMBL" id="OY288114">
    <property type="protein sequence ID" value="CAJ0863231.1"/>
    <property type="molecule type" value="Genomic_DNA"/>
</dbReference>
<dbReference type="GO" id="GO:0005829">
    <property type="term" value="C:cytosol"/>
    <property type="evidence" value="ECO:0007669"/>
    <property type="project" value="TreeGrafter"/>
</dbReference>
<dbReference type="GO" id="GO:0006227">
    <property type="term" value="P:dUDP biosynthetic process"/>
    <property type="evidence" value="ECO:0007669"/>
    <property type="project" value="TreeGrafter"/>
</dbReference>
<dbReference type="PROSITE" id="PS01331">
    <property type="entry name" value="THYMIDYLATE_KINASE"/>
    <property type="match status" value="1"/>
</dbReference>
<comment type="catalytic activity">
    <reaction evidence="8">
        <text>dTMP + ATP = dTDP + ADP</text>
        <dbReference type="Rhea" id="RHEA:13517"/>
        <dbReference type="ChEBI" id="CHEBI:30616"/>
        <dbReference type="ChEBI" id="CHEBI:58369"/>
        <dbReference type="ChEBI" id="CHEBI:63528"/>
        <dbReference type="ChEBI" id="CHEBI:456216"/>
        <dbReference type="EC" id="2.7.4.9"/>
    </reaction>
</comment>
<dbReference type="InterPro" id="IPR027417">
    <property type="entry name" value="P-loop_NTPase"/>
</dbReference>
<dbReference type="EC" id="2.7.4.9" evidence="2"/>
<dbReference type="GO" id="GO:0005524">
    <property type="term" value="F:ATP binding"/>
    <property type="evidence" value="ECO:0007669"/>
    <property type="project" value="UniProtKB-KW"/>
</dbReference>
<evidence type="ECO:0000256" key="7">
    <source>
        <dbReference type="ARBA" id="ARBA00022840"/>
    </source>
</evidence>
<evidence type="ECO:0000256" key="2">
    <source>
        <dbReference type="ARBA" id="ARBA00012980"/>
    </source>
</evidence>
<keyword evidence="3 10" id="KW-0808">Transferase</keyword>
<evidence type="ECO:0000259" key="9">
    <source>
        <dbReference type="Pfam" id="PF02223"/>
    </source>
</evidence>
<organism evidence="10">
    <name type="scientific">freshwater sediment metagenome</name>
    <dbReference type="NCBI Taxonomy" id="556182"/>
    <lineage>
        <taxon>unclassified sequences</taxon>
        <taxon>metagenomes</taxon>
        <taxon>ecological metagenomes</taxon>
    </lineage>
</organism>
<keyword evidence="6 10" id="KW-0418">Kinase</keyword>
<feature type="domain" description="Thymidylate kinase-like" evidence="9">
    <location>
        <begin position="12"/>
        <end position="206"/>
    </location>
</feature>
<evidence type="ECO:0000256" key="1">
    <source>
        <dbReference type="ARBA" id="ARBA00009776"/>
    </source>
</evidence>
<dbReference type="SUPFAM" id="SSF52540">
    <property type="entry name" value="P-loop containing nucleoside triphosphate hydrolases"/>
    <property type="match status" value="1"/>
</dbReference>
<dbReference type="NCBIfam" id="TIGR00041">
    <property type="entry name" value="DTMP_kinase"/>
    <property type="match status" value="1"/>
</dbReference>
<evidence type="ECO:0000256" key="8">
    <source>
        <dbReference type="ARBA" id="ARBA00048743"/>
    </source>
</evidence>
<keyword evidence="7" id="KW-0067">ATP-binding</keyword>
<evidence type="ECO:0000256" key="4">
    <source>
        <dbReference type="ARBA" id="ARBA00022727"/>
    </source>
</evidence>
<sequence length="223" mass="23697">MTGAEKGRFITFEGGEGVGKSTQLDRLATHLRARGLDVVTTREPGGTPKAEALRKVLLSGRIAPLGPLAEAALFAAARLDHVQQLIAPALARGAYVLCDRFTDSTRAYQGARGGVEPQTLSLLEQAAVGALRPDLTIVLDLPPLVGMTRAAERRAAAGLKADRFEAEDGGFHEGLRRAFLDIAEQEPERCCVIDAGQPVDDIARAIRQLVEARLLDAQAAAAQ</sequence>
<evidence type="ECO:0000313" key="10">
    <source>
        <dbReference type="EMBL" id="CAJ0863231.1"/>
    </source>
</evidence>
<dbReference type="GO" id="GO:0006233">
    <property type="term" value="P:dTDP biosynthetic process"/>
    <property type="evidence" value="ECO:0007669"/>
    <property type="project" value="InterPro"/>
</dbReference>
<evidence type="ECO:0000256" key="3">
    <source>
        <dbReference type="ARBA" id="ARBA00022679"/>
    </source>
</evidence>
<dbReference type="HAMAP" id="MF_00165">
    <property type="entry name" value="Thymidylate_kinase"/>
    <property type="match status" value="1"/>
</dbReference>
<name>A0AA48RCV2_9ZZZZ</name>
<keyword evidence="4" id="KW-0545">Nucleotide biosynthesis</keyword>
<dbReference type="PANTHER" id="PTHR10344:SF4">
    <property type="entry name" value="UMP-CMP KINASE 2, MITOCHONDRIAL"/>
    <property type="match status" value="1"/>
</dbReference>
<dbReference type="Gene3D" id="3.40.50.300">
    <property type="entry name" value="P-loop containing nucleotide triphosphate hydrolases"/>
    <property type="match status" value="1"/>
</dbReference>
<dbReference type="InterPro" id="IPR018094">
    <property type="entry name" value="Thymidylate_kinase"/>
</dbReference>
<keyword evidence="5" id="KW-0547">Nucleotide-binding</keyword>